<name>A0A2K5AS65_9ARCH</name>
<dbReference type="SUPFAM" id="SSF53448">
    <property type="entry name" value="Nucleotide-diphospho-sugar transferases"/>
    <property type="match status" value="1"/>
</dbReference>
<dbReference type="PANTHER" id="PTHR43630">
    <property type="entry name" value="POLY-BETA-1,6-N-ACETYL-D-GLUCOSAMINE SYNTHASE"/>
    <property type="match status" value="1"/>
</dbReference>
<dbReference type="InterPro" id="IPR029044">
    <property type="entry name" value="Nucleotide-diphossugar_trans"/>
</dbReference>
<dbReference type="GeneID" id="41595277"/>
<dbReference type="Proteomes" id="UP000236248">
    <property type="component" value="Chromosome NCAV"/>
</dbReference>
<evidence type="ECO:0000259" key="3">
    <source>
        <dbReference type="Pfam" id="PF00535"/>
    </source>
</evidence>
<dbReference type="RefSeq" id="WP_103286902.1">
    <property type="nucleotide sequence ID" value="NZ_LT981265.1"/>
</dbReference>
<keyword evidence="5" id="KW-1185">Reference proteome</keyword>
<dbReference type="PANTHER" id="PTHR43630:SF1">
    <property type="entry name" value="POLY-BETA-1,6-N-ACETYL-D-GLUCOSAMINE SYNTHASE"/>
    <property type="match status" value="1"/>
</dbReference>
<evidence type="ECO:0000313" key="4">
    <source>
        <dbReference type="EMBL" id="SPC34444.1"/>
    </source>
</evidence>
<evidence type="ECO:0000256" key="1">
    <source>
        <dbReference type="ARBA" id="ARBA00022676"/>
    </source>
</evidence>
<dbReference type="AlphaFoldDB" id="A0A2K5AS65"/>
<dbReference type="EMBL" id="LT981265">
    <property type="protein sequence ID" value="SPC34444.1"/>
    <property type="molecule type" value="Genomic_DNA"/>
</dbReference>
<keyword evidence="2 4" id="KW-0808">Transferase</keyword>
<dbReference type="InterPro" id="IPR001173">
    <property type="entry name" value="Glyco_trans_2-like"/>
</dbReference>
<reference evidence="5" key="1">
    <citation type="submission" date="2018-01" db="EMBL/GenBank/DDBJ databases">
        <authorList>
            <person name="Kerou L M."/>
        </authorList>
    </citation>
    <scope>NUCLEOTIDE SEQUENCE [LARGE SCALE GENOMIC DNA]</scope>
    <source>
        <strain evidence="5">SCU2</strain>
    </source>
</reference>
<organism evidence="4 5">
    <name type="scientific">Candidatus Nitrosocaldus cavascurensis</name>
    <dbReference type="NCBI Taxonomy" id="2058097"/>
    <lineage>
        <taxon>Archaea</taxon>
        <taxon>Nitrososphaerota</taxon>
        <taxon>Nitrososphaeria</taxon>
        <taxon>Candidatus Nitrosocaldales</taxon>
        <taxon>Candidatus Nitrosocaldaceae</taxon>
        <taxon>Candidatus Nitrosocaldus</taxon>
    </lineage>
</organism>
<keyword evidence="1" id="KW-0328">Glycosyltransferase</keyword>
<evidence type="ECO:0000256" key="2">
    <source>
        <dbReference type="ARBA" id="ARBA00022679"/>
    </source>
</evidence>
<evidence type="ECO:0000313" key="5">
    <source>
        <dbReference type="Proteomes" id="UP000236248"/>
    </source>
</evidence>
<accession>A0A2K5AS65</accession>
<dbReference type="GO" id="GO:0016757">
    <property type="term" value="F:glycosyltransferase activity"/>
    <property type="evidence" value="ECO:0007669"/>
    <property type="project" value="UniProtKB-KW"/>
</dbReference>
<gene>
    <name evidence="4" type="ORF">NCAV_1277</name>
</gene>
<dbReference type="KEGG" id="ncv:NCAV_1277"/>
<proteinExistence type="predicted"/>
<dbReference type="Gene3D" id="3.90.550.10">
    <property type="entry name" value="Spore Coat Polysaccharide Biosynthesis Protein SpsA, Chain A"/>
    <property type="match status" value="1"/>
</dbReference>
<feature type="domain" description="Glycosyltransferase 2-like" evidence="3">
    <location>
        <begin position="4"/>
        <end position="174"/>
    </location>
</feature>
<dbReference type="Pfam" id="PF00535">
    <property type="entry name" value="Glycos_transf_2"/>
    <property type="match status" value="1"/>
</dbReference>
<protein>
    <submittedName>
        <fullName evidence="4">Putative glycosyl transferase family protein</fullName>
    </submittedName>
</protein>
<sequence length="308" mass="34410">MRISIGIPTYNEQDSILALLKALEMQHLNGYEIAEVIVSDDSSDATPTIVKDFASKSMLSIVLLHHDERRGAASAWNEIFANASSKSDVIVLYDADVIPARDATMLLASSMEDEHVGLTAANPMPAYNSKMRSYGQRIAAKASVFNSSWLRRVRLLGINQYIAMGRAMAVRSSIAKATRIPSSTIAIDLYMQCITLEMGYEVRYRDDAIVWFKPVESIEEFISQVRRAVVGHRELAHLIDRLNIRLPLKSMVVEGLKASKDDPLGLLMLALAYMLYPFYMKPIDSRWSVARSSKGLSLNDVEGYIDNK</sequence>